<dbReference type="InterPro" id="IPR000859">
    <property type="entry name" value="CUB_dom"/>
</dbReference>
<dbReference type="GO" id="GO:0005886">
    <property type="term" value="C:plasma membrane"/>
    <property type="evidence" value="ECO:0007669"/>
    <property type="project" value="UniProtKB-SubCell"/>
</dbReference>
<dbReference type="PROSITE" id="PS00010">
    <property type="entry name" value="ASX_HYDROXYL"/>
    <property type="match status" value="1"/>
</dbReference>
<dbReference type="OrthoDB" id="10009301at2759"/>
<gene>
    <name evidence="13" type="ORF">PVAND_016266</name>
</gene>
<evidence type="ECO:0000256" key="1">
    <source>
        <dbReference type="ARBA" id="ARBA00004236"/>
    </source>
</evidence>
<dbReference type="SUPFAM" id="SSF49854">
    <property type="entry name" value="Spermadhesin, CUB domain"/>
    <property type="match status" value="2"/>
</dbReference>
<feature type="domain" description="EGF-like" evidence="12">
    <location>
        <begin position="27"/>
        <end position="62"/>
    </location>
</feature>
<dbReference type="SMART" id="SM00179">
    <property type="entry name" value="EGF_CA"/>
    <property type="match status" value="7"/>
</dbReference>
<dbReference type="InterPro" id="IPR013032">
    <property type="entry name" value="EGF-like_CS"/>
</dbReference>
<evidence type="ECO:0000256" key="10">
    <source>
        <dbReference type="SAM" id="Coils"/>
    </source>
</evidence>
<dbReference type="PANTHER" id="PTHR47761">
    <property type="entry name" value="C-TYPE LECTIN-RELATED"/>
    <property type="match status" value="1"/>
</dbReference>
<dbReference type="SUPFAM" id="SSF57196">
    <property type="entry name" value="EGF/Laminin"/>
    <property type="match status" value="2"/>
</dbReference>
<dbReference type="InterPro" id="IPR000152">
    <property type="entry name" value="EGF-type_Asp/Asn_hydroxyl_site"/>
</dbReference>
<feature type="disulfide bond" evidence="9">
    <location>
        <begin position="340"/>
        <end position="349"/>
    </location>
</feature>
<dbReference type="PROSITE" id="PS01186">
    <property type="entry name" value="EGF_2"/>
    <property type="match status" value="1"/>
</dbReference>
<dbReference type="Pfam" id="PF00431">
    <property type="entry name" value="CUB"/>
    <property type="match status" value="1"/>
</dbReference>
<keyword evidence="14" id="KW-1185">Reference proteome</keyword>
<feature type="domain" description="EGF-like" evidence="12">
    <location>
        <begin position="312"/>
        <end position="350"/>
    </location>
</feature>
<evidence type="ECO:0000256" key="7">
    <source>
        <dbReference type="ARBA" id="ARBA00023157"/>
    </source>
</evidence>
<feature type="disulfide bond" evidence="9">
    <location>
        <begin position="52"/>
        <end position="61"/>
    </location>
</feature>
<dbReference type="InterPro" id="IPR009030">
    <property type="entry name" value="Growth_fac_rcpt_cys_sf"/>
</dbReference>
<evidence type="ECO:0000313" key="14">
    <source>
        <dbReference type="Proteomes" id="UP001107558"/>
    </source>
</evidence>
<dbReference type="Gene3D" id="2.60.120.290">
    <property type="entry name" value="Spermadhesin, CUB domain"/>
    <property type="match status" value="2"/>
</dbReference>
<feature type="disulfide bond" evidence="9">
    <location>
        <begin position="300"/>
        <end position="309"/>
    </location>
</feature>
<dbReference type="Pfam" id="PF00008">
    <property type="entry name" value="EGF"/>
    <property type="match status" value="1"/>
</dbReference>
<comment type="caution">
    <text evidence="9">Lacks conserved residue(s) required for the propagation of feature annotation.</text>
</comment>
<dbReference type="InterPro" id="IPR049883">
    <property type="entry name" value="NOTCH1_EGF-like"/>
</dbReference>
<dbReference type="SMART" id="SM00181">
    <property type="entry name" value="EGF"/>
    <property type="match status" value="8"/>
</dbReference>
<evidence type="ECO:0000313" key="13">
    <source>
        <dbReference type="EMBL" id="KAG5668322.1"/>
    </source>
</evidence>
<feature type="disulfide bond" evidence="9">
    <location>
        <begin position="321"/>
        <end position="338"/>
    </location>
</feature>
<comment type="subcellular location">
    <subcellularLocation>
        <location evidence="1">Cell membrane</location>
    </subcellularLocation>
</comment>
<dbReference type="Gene3D" id="2.10.25.10">
    <property type="entry name" value="Laminin"/>
    <property type="match status" value="6"/>
</dbReference>
<dbReference type="SUPFAM" id="SSF57184">
    <property type="entry name" value="Growth factor receptor domain"/>
    <property type="match status" value="2"/>
</dbReference>
<sequence length="622" mass="69241">MKNFKKKINRRINNLEQRLANLTERLTKDHCKSYPCQNGGTCFNLYDTRCECRENYEGPQCTLDVNECARYAGTDLGCQNGATCINTVGSYECICPEHWTGIHCNRRKVDCLSVPQSEICGQGICVHDNNKDGYSCICNQGWKKDNNSRACTQDVDECQEMRPHCSVDPPVLCVNTPGSFVFPCPAGYRGNGYFCRDIDECEVNNGGCSISPKVECLNTYGSFRCGQCPLGYEDSSICNSNAICVQYPNSPPSCTCKFGFTGNGFGDNGCVPMAPDPCVALFCRNGGTCIRNGTHPYCSCPPGTSPPLCDRTRNGCDPNPCRNGGNCTTMRFGFGFRCTCPRGFIGVRCENQQSTCGGVISTENGTLRYPTDPTATTYQHNSRCAWLIRTNITKVLNITFTSFILNSVMNVDMIGFKSDNSTAHDGFELKWESIDPVIEGIPGCGGIYTAAKGDISSPMDINDGTYKHNLLCDYVIRMQLTQELELNLRNLDLKESSTCKFDAVEKIHPCLLHFFDGTNDFLILENLNDCGYFSSPRQKTNGLNLSRFIMQTLGRFHGMSFIIRDQDPELFKELSTVLKKLIIQIALKLGIEISLIFKLILHFDALSKYYGGTKLKQEERNF</sequence>
<feature type="domain" description="EGF-like" evidence="12">
    <location>
        <begin position="274"/>
        <end position="310"/>
    </location>
</feature>
<evidence type="ECO:0000256" key="4">
    <source>
        <dbReference type="ARBA" id="ARBA00022729"/>
    </source>
</evidence>
<evidence type="ECO:0000256" key="5">
    <source>
        <dbReference type="ARBA" id="ARBA00022737"/>
    </source>
</evidence>
<dbReference type="Pfam" id="PF12661">
    <property type="entry name" value="hEGF"/>
    <property type="match status" value="2"/>
</dbReference>
<evidence type="ECO:0000259" key="12">
    <source>
        <dbReference type="PROSITE" id="PS50026"/>
    </source>
</evidence>
<dbReference type="CDD" id="cd00054">
    <property type="entry name" value="EGF_CA"/>
    <property type="match status" value="3"/>
</dbReference>
<proteinExistence type="predicted"/>
<name>A0A9J6BF30_POLVA</name>
<dbReference type="FunFam" id="2.10.25.10:FF:000260">
    <property type="entry name" value="Notch receptor 4"/>
    <property type="match status" value="1"/>
</dbReference>
<organism evidence="13 14">
    <name type="scientific">Polypedilum vanderplanki</name>
    <name type="common">Sleeping chironomid midge</name>
    <dbReference type="NCBI Taxonomy" id="319348"/>
    <lineage>
        <taxon>Eukaryota</taxon>
        <taxon>Metazoa</taxon>
        <taxon>Ecdysozoa</taxon>
        <taxon>Arthropoda</taxon>
        <taxon>Hexapoda</taxon>
        <taxon>Insecta</taxon>
        <taxon>Pterygota</taxon>
        <taxon>Neoptera</taxon>
        <taxon>Endopterygota</taxon>
        <taxon>Diptera</taxon>
        <taxon>Nematocera</taxon>
        <taxon>Chironomoidea</taxon>
        <taxon>Chironomidae</taxon>
        <taxon>Chironominae</taxon>
        <taxon>Polypedilum</taxon>
        <taxon>Polypedilum</taxon>
    </lineage>
</organism>
<dbReference type="InterPro" id="IPR004119">
    <property type="entry name" value="EcKL"/>
</dbReference>
<dbReference type="InterPro" id="IPR000742">
    <property type="entry name" value="EGF"/>
</dbReference>
<keyword evidence="10" id="KW-0175">Coiled coil</keyword>
<keyword evidence="4" id="KW-0732">Signal</keyword>
<dbReference type="EMBL" id="JADBJN010000004">
    <property type="protein sequence ID" value="KAG5668322.1"/>
    <property type="molecule type" value="Genomic_DNA"/>
</dbReference>
<dbReference type="Pfam" id="PF07645">
    <property type="entry name" value="EGF_CA"/>
    <property type="match status" value="2"/>
</dbReference>
<keyword evidence="6" id="KW-0472">Membrane</keyword>
<dbReference type="PANTHER" id="PTHR47761:SF1">
    <property type="entry name" value="C-TYPE LECTIN-RELATED"/>
    <property type="match status" value="1"/>
</dbReference>
<keyword evidence="2" id="KW-1003">Cell membrane</keyword>
<dbReference type="PROSITE" id="PS01187">
    <property type="entry name" value="EGF_CA"/>
    <property type="match status" value="2"/>
</dbReference>
<feature type="domain" description="CUB" evidence="11">
    <location>
        <begin position="444"/>
        <end position="505"/>
    </location>
</feature>
<dbReference type="Pfam" id="PF02958">
    <property type="entry name" value="EcKL"/>
    <property type="match status" value="1"/>
</dbReference>
<dbReference type="FunFam" id="2.10.25.10:FF:000038">
    <property type="entry name" value="Fibrillin 2"/>
    <property type="match status" value="1"/>
</dbReference>
<protein>
    <recommendedName>
        <fullName evidence="15">Cubilin</fullName>
    </recommendedName>
</protein>
<evidence type="ECO:0000256" key="3">
    <source>
        <dbReference type="ARBA" id="ARBA00022536"/>
    </source>
</evidence>
<feature type="domain" description="EGF-like" evidence="12">
    <location>
        <begin position="64"/>
        <end position="105"/>
    </location>
</feature>
<evidence type="ECO:0000259" key="11">
    <source>
        <dbReference type="PROSITE" id="PS01180"/>
    </source>
</evidence>
<dbReference type="PROSITE" id="PS50026">
    <property type="entry name" value="EGF_3"/>
    <property type="match status" value="4"/>
</dbReference>
<evidence type="ECO:0000256" key="9">
    <source>
        <dbReference type="PROSITE-ProRule" id="PRU00076"/>
    </source>
</evidence>
<dbReference type="PROSITE" id="PS01180">
    <property type="entry name" value="CUB"/>
    <property type="match status" value="1"/>
</dbReference>
<dbReference type="AlphaFoldDB" id="A0A9J6BF30"/>
<evidence type="ECO:0008006" key="15">
    <source>
        <dbReference type="Google" id="ProtNLM"/>
    </source>
</evidence>
<dbReference type="FunFam" id="2.10.25.10:FF:000379">
    <property type="entry name" value="Cubilin"/>
    <property type="match status" value="1"/>
</dbReference>
<comment type="caution">
    <text evidence="13">The sequence shown here is derived from an EMBL/GenBank/DDBJ whole genome shotgun (WGS) entry which is preliminary data.</text>
</comment>
<reference evidence="13" key="1">
    <citation type="submission" date="2021-03" db="EMBL/GenBank/DDBJ databases">
        <title>Chromosome level genome of the anhydrobiotic midge Polypedilum vanderplanki.</title>
        <authorList>
            <person name="Yoshida Y."/>
            <person name="Kikawada T."/>
            <person name="Gusev O."/>
        </authorList>
    </citation>
    <scope>NUCLEOTIDE SEQUENCE</scope>
    <source>
        <strain evidence="13">NIAS01</strain>
        <tissue evidence="13">Whole body or cell culture</tissue>
    </source>
</reference>
<dbReference type="InterPro" id="IPR035914">
    <property type="entry name" value="Sperma_CUB_dom_sf"/>
</dbReference>
<evidence type="ECO:0000256" key="2">
    <source>
        <dbReference type="ARBA" id="ARBA00022475"/>
    </source>
</evidence>
<evidence type="ECO:0000256" key="6">
    <source>
        <dbReference type="ARBA" id="ARBA00023136"/>
    </source>
</evidence>
<keyword evidence="3 9" id="KW-0245">EGF-like domain</keyword>
<accession>A0A9J6BF30</accession>
<dbReference type="InterPro" id="IPR018097">
    <property type="entry name" value="EGF_Ca-bd_CS"/>
</dbReference>
<keyword evidence="7 9" id="KW-1015">Disulfide bond</keyword>
<dbReference type="PROSITE" id="PS00022">
    <property type="entry name" value="EGF_1"/>
    <property type="match status" value="3"/>
</dbReference>
<evidence type="ECO:0000256" key="8">
    <source>
        <dbReference type="ARBA" id="ARBA00023180"/>
    </source>
</evidence>
<dbReference type="GO" id="GO:0005509">
    <property type="term" value="F:calcium ion binding"/>
    <property type="evidence" value="ECO:0007669"/>
    <property type="project" value="InterPro"/>
</dbReference>
<feature type="disulfide bond" evidence="9">
    <location>
        <begin position="95"/>
        <end position="104"/>
    </location>
</feature>
<keyword evidence="8" id="KW-0325">Glycoprotein</keyword>
<dbReference type="Proteomes" id="UP001107558">
    <property type="component" value="Chromosome 4"/>
</dbReference>
<keyword evidence="5" id="KW-0677">Repeat</keyword>
<dbReference type="InterPro" id="IPR001881">
    <property type="entry name" value="EGF-like_Ca-bd_dom"/>
</dbReference>
<feature type="coiled-coil region" evidence="10">
    <location>
        <begin position="5"/>
        <end position="32"/>
    </location>
</feature>
<dbReference type="InterPro" id="IPR053119">
    <property type="entry name" value="Cubilin_domain"/>
</dbReference>